<feature type="domain" description="SLH" evidence="2">
    <location>
        <begin position="25"/>
        <end position="88"/>
    </location>
</feature>
<dbReference type="PANTHER" id="PTHR43308">
    <property type="entry name" value="OUTER MEMBRANE PROTEIN ALPHA-RELATED"/>
    <property type="match status" value="1"/>
</dbReference>
<evidence type="ECO:0000313" key="3">
    <source>
        <dbReference type="EMBL" id="RIH90184.1"/>
    </source>
</evidence>
<sequence length="466" mass="50524">MTLQNNLRKLVKVGFSVWSTSLGLALAQQAPFSDVPANLESIRFLYEKGIVQGYPDGTFRGREYMTRYQVAAMLYRTYLVFADDVAKRVREALAQDSQARLEEALAAISDLQEALKIVQEALEDYPEVKAGLEETRKNVEGLAEELAQVSSQMVTREEIGELLGSVGALENLIKRGEADLRTLQARVNALEQVIRDLEGRTQAAQGELNKKVFDLGGRVDTLEKKGKNAPRLTIGGSVGLSDGQPDGEVFVQGEANGVRLTGRLSQAGVQVRAEQDGLALEHRSQNGVQESRGDLKAFEGVALKLSAGYGDSAFGVASVVHEPDGGLVPGLVAEGGVGAGFHEGNLSRNLLFARVGYRFGNLTPTVGYWRYQGEEPYSLLEGRLDWKADFGSLGGYYRLVAFPGSGTQGSEWGVQFQSNSNPFLELGFKGVDGLVAGEPGSFSFRYQNATASRTDFTVRVGYKLGF</sequence>
<evidence type="ECO:0000256" key="1">
    <source>
        <dbReference type="SAM" id="Coils"/>
    </source>
</evidence>
<proteinExistence type="predicted"/>
<dbReference type="Pfam" id="PF00395">
    <property type="entry name" value="SLH"/>
    <property type="match status" value="1"/>
</dbReference>
<feature type="coiled-coil region" evidence="1">
    <location>
        <begin position="94"/>
        <end position="207"/>
    </location>
</feature>
<comment type="caution">
    <text evidence="3">The sequence shown here is derived from an EMBL/GenBank/DDBJ whole genome shotgun (WGS) entry which is preliminary data.</text>
</comment>
<evidence type="ECO:0000259" key="2">
    <source>
        <dbReference type="PROSITE" id="PS51272"/>
    </source>
</evidence>
<reference evidence="3 4" key="1">
    <citation type="submission" date="2018-08" db="EMBL/GenBank/DDBJ databases">
        <title>Meiothermus luteus KCTC 52599 genome sequencing project.</title>
        <authorList>
            <person name="Da Costa M.S."/>
            <person name="Albuquerque L."/>
            <person name="Raposo P."/>
            <person name="Froufe H.J.C."/>
            <person name="Barroso C.S."/>
            <person name="Egas C."/>
        </authorList>
    </citation>
    <scope>NUCLEOTIDE SEQUENCE [LARGE SCALE GENOMIC DNA]</scope>
    <source>
        <strain evidence="3 4">KCTC 52599</strain>
    </source>
</reference>
<gene>
    <name evidence="3" type="primary">slpA_1</name>
    <name evidence="3" type="ORF">Mlute_00106</name>
</gene>
<name>A0A399F088_9DEIN</name>
<keyword evidence="1" id="KW-0175">Coiled coil</keyword>
<accession>A0A399F088</accession>
<dbReference type="Proteomes" id="UP000265800">
    <property type="component" value="Unassembled WGS sequence"/>
</dbReference>
<dbReference type="InterPro" id="IPR001119">
    <property type="entry name" value="SLH_dom"/>
</dbReference>
<dbReference type="InterPro" id="IPR051465">
    <property type="entry name" value="Cell_Envelope_Struct_Comp"/>
</dbReference>
<dbReference type="EMBL" id="QWKZ01000001">
    <property type="protein sequence ID" value="RIH90184.1"/>
    <property type="molecule type" value="Genomic_DNA"/>
</dbReference>
<dbReference type="PANTHER" id="PTHR43308:SF1">
    <property type="entry name" value="OUTER MEMBRANE PROTEIN ALPHA"/>
    <property type="match status" value="1"/>
</dbReference>
<organism evidence="3 4">
    <name type="scientific">Meiothermus luteus</name>
    <dbReference type="NCBI Taxonomy" id="2026184"/>
    <lineage>
        <taxon>Bacteria</taxon>
        <taxon>Thermotogati</taxon>
        <taxon>Deinococcota</taxon>
        <taxon>Deinococci</taxon>
        <taxon>Thermales</taxon>
        <taxon>Thermaceae</taxon>
        <taxon>Meiothermus</taxon>
    </lineage>
</organism>
<protein>
    <submittedName>
        <fullName evidence="3">S-layer protein SlpA</fullName>
    </submittedName>
</protein>
<evidence type="ECO:0000313" key="4">
    <source>
        <dbReference type="Proteomes" id="UP000265800"/>
    </source>
</evidence>
<dbReference type="OrthoDB" id="2382419at2"/>
<keyword evidence="4" id="KW-1185">Reference proteome</keyword>
<dbReference type="AlphaFoldDB" id="A0A399F088"/>
<dbReference type="PROSITE" id="PS51272">
    <property type="entry name" value="SLH"/>
    <property type="match status" value="1"/>
</dbReference>